<feature type="compositionally biased region" description="Low complexity" evidence="13">
    <location>
        <begin position="412"/>
        <end position="426"/>
    </location>
</feature>
<evidence type="ECO:0000256" key="11">
    <source>
        <dbReference type="ARBA" id="ARBA00025897"/>
    </source>
</evidence>
<dbReference type="InterPro" id="IPR004845">
    <property type="entry name" value="T2SS_GspD_CS"/>
</dbReference>
<evidence type="ECO:0000256" key="14">
    <source>
        <dbReference type="SAM" id="SignalP"/>
    </source>
</evidence>
<dbReference type="InterPro" id="IPR021731">
    <property type="entry name" value="AMIN_dom"/>
</dbReference>
<dbReference type="GO" id="GO:0009306">
    <property type="term" value="P:protein secretion"/>
    <property type="evidence" value="ECO:0007669"/>
    <property type="project" value="InterPro"/>
</dbReference>
<dbReference type="Gene3D" id="2.60.40.3470">
    <property type="match status" value="1"/>
</dbReference>
<evidence type="ECO:0000256" key="5">
    <source>
        <dbReference type="ARBA" id="ARBA00022729"/>
    </source>
</evidence>
<comment type="subunit">
    <text evidence="11">Homododecamer. Tetramer of trimer.</text>
</comment>
<dbReference type="InterPro" id="IPR004846">
    <property type="entry name" value="T2SS/T3SS_dom"/>
</dbReference>
<dbReference type="Gene3D" id="2.60.40.3500">
    <property type="match status" value="1"/>
</dbReference>
<keyword evidence="5 14" id="KW-0732">Signal</keyword>
<evidence type="ECO:0000256" key="2">
    <source>
        <dbReference type="ARBA" id="ARBA00006304"/>
    </source>
</evidence>
<reference evidence="16 17" key="1">
    <citation type="submission" date="2019-03" db="EMBL/GenBank/DDBJ databases">
        <title>Genome sequence of Thiobacillaceae bacterium LSR1, a sulfur-oxidizing bacterium isolated from freshwater sediment.</title>
        <authorList>
            <person name="Li S."/>
        </authorList>
    </citation>
    <scope>NUCLEOTIDE SEQUENCE [LARGE SCALE GENOMIC DNA]</scope>
    <source>
        <strain evidence="16 17">LSR1</strain>
    </source>
</reference>
<evidence type="ECO:0000256" key="4">
    <source>
        <dbReference type="ARBA" id="ARBA00022448"/>
    </source>
</evidence>
<feature type="region of interest" description="Disordered" evidence="13">
    <location>
        <begin position="403"/>
        <end position="426"/>
    </location>
</feature>
<dbReference type="Pfam" id="PF03958">
    <property type="entry name" value="Secretin_N"/>
    <property type="match status" value="1"/>
</dbReference>
<dbReference type="InterPro" id="IPR051808">
    <property type="entry name" value="Type_IV_pilus_biogenesis"/>
</dbReference>
<proteinExistence type="inferred from homology"/>
<evidence type="ECO:0000256" key="12">
    <source>
        <dbReference type="RuleBase" id="RU004004"/>
    </source>
</evidence>
<dbReference type="InterPro" id="IPR001775">
    <property type="entry name" value="GspD/PilQ"/>
</dbReference>
<evidence type="ECO:0000256" key="1">
    <source>
        <dbReference type="ARBA" id="ARBA00004442"/>
    </source>
</evidence>
<dbReference type="SMART" id="SM00965">
    <property type="entry name" value="STN"/>
    <property type="match status" value="1"/>
</dbReference>
<sequence length="723" mass="77278">MAKSTGTRIFSMAAAVSMLLVAASALANTLQSVKVGQGGGQAQVLTIALSEGLTSTPMHFTTTNPHRIVIDLPGIQNPQGRASETVNTGVIRGYNIAQTADRTRVVVDLTGPATYDLKNEGNRVLVTLRGSDNAPGTAAPAHFDSSPSASSATASVQDVVFRRGKNSESRVEVALSDPGVGVDIKQKGKTIQVDFLNTALPQNLMRRLDVSEFATPAQSIETFTQGTNTRMVVTPKGKWDYFAYQTGKTFILEVTPIDAGDKASGKKRYDGERLSLDFQDVDVRAVLKVIADFTGLNIVAAESVKGSVTVRLKDVPWDQALDIILLTKGLDKRENGNVIWVAPSKEMADKEKERMDAAEIEELQTEIVHLNYMRAPDAYAILTGKSITSVQAGEKVTCSTAAQGVGGRKENTSGSTGNSGAAGTNSMLSKRGTVNFDLKTNSVFIQDTAARIEKMKTLLSEIDVPARQVMIEARIVVADDSFSRSLGARLGFKARVGKGFGISSDANDAFSMASGGLSSTSTTAYNVDLGANTTFSTNNAGIIGLSLIDASNAILGLELEALEADNRGKIISNPRVITQNQQPAVILQGQQVPYVTNHGTSETPTTEFKDALLCLLVDPQVLNNDDIILNVEVQKDAPVALTGGSVRIDTKRLKTQVRVKNGETVVLGGIFEQEQANNTEKIPLLGDIPVLGLLFRNNYKTDAKTELMVFLTPRLLNDAVSLK</sequence>
<dbReference type="Proteomes" id="UP000295443">
    <property type="component" value="Unassembled WGS sequence"/>
</dbReference>
<keyword evidence="6" id="KW-0653">Protein transport</keyword>
<evidence type="ECO:0000256" key="9">
    <source>
        <dbReference type="ARBA" id="ARBA00023287"/>
    </source>
</evidence>
<dbReference type="Pfam" id="PF11741">
    <property type="entry name" value="AMIN"/>
    <property type="match status" value="2"/>
</dbReference>
<dbReference type="Gene3D" id="3.30.1370.130">
    <property type="match status" value="1"/>
</dbReference>
<dbReference type="PANTHER" id="PTHR30604">
    <property type="entry name" value="PROTEIN TRANSPORT PROTEIN HOFQ"/>
    <property type="match status" value="1"/>
</dbReference>
<evidence type="ECO:0000256" key="10">
    <source>
        <dbReference type="ARBA" id="ARBA00024678"/>
    </source>
</evidence>
<comment type="function">
    <text evidence="10">Required for type IV pilus biogenesis and competence. Could function as a pore for exit of the pilus but also as a channel for entry of heme and antimicrobial agents and uptake of transforming DNA.</text>
</comment>
<evidence type="ECO:0000313" key="16">
    <source>
        <dbReference type="EMBL" id="TCJ17247.1"/>
    </source>
</evidence>
<evidence type="ECO:0000256" key="13">
    <source>
        <dbReference type="SAM" id="MobiDB-lite"/>
    </source>
</evidence>
<dbReference type="Pfam" id="PF00263">
    <property type="entry name" value="Secretin"/>
    <property type="match status" value="1"/>
</dbReference>
<evidence type="ECO:0000256" key="8">
    <source>
        <dbReference type="ARBA" id="ARBA00023237"/>
    </source>
</evidence>
<dbReference type="InterPro" id="IPR013355">
    <property type="entry name" value="Pilus_4_PilQ"/>
</dbReference>
<dbReference type="InterPro" id="IPR011662">
    <property type="entry name" value="Secretin/TonB_short_N"/>
</dbReference>
<dbReference type="EMBL" id="SJZB01000014">
    <property type="protein sequence ID" value="TCJ17247.1"/>
    <property type="molecule type" value="Genomic_DNA"/>
</dbReference>
<dbReference type="InterPro" id="IPR038591">
    <property type="entry name" value="NolW-like_sf"/>
</dbReference>
<keyword evidence="4 12" id="KW-0813">Transport</keyword>
<dbReference type="OrthoDB" id="9779724at2"/>
<comment type="caution">
    <text evidence="16">The sequence shown here is derived from an EMBL/GenBank/DDBJ whole genome shotgun (WGS) entry which is preliminary data.</text>
</comment>
<dbReference type="Pfam" id="PF07660">
    <property type="entry name" value="STN"/>
    <property type="match status" value="1"/>
</dbReference>
<keyword evidence="7" id="KW-0472">Membrane</keyword>
<keyword evidence="17" id="KW-1185">Reference proteome</keyword>
<gene>
    <name evidence="16" type="ORF">EZJ19_04610</name>
</gene>
<dbReference type="PROSITE" id="PS00875">
    <property type="entry name" value="T2SP_D"/>
    <property type="match status" value="1"/>
</dbReference>
<name>A0A4R1BJ49_9PROT</name>
<accession>A0A4R1BJ49</accession>
<evidence type="ECO:0000256" key="7">
    <source>
        <dbReference type="ARBA" id="ARBA00023136"/>
    </source>
</evidence>
<protein>
    <recommendedName>
        <fullName evidence="3">Type IV pilus biogenesis and competence protein PilQ</fullName>
    </recommendedName>
</protein>
<dbReference type="GO" id="GO:0009279">
    <property type="term" value="C:cell outer membrane"/>
    <property type="evidence" value="ECO:0007669"/>
    <property type="project" value="UniProtKB-SubCell"/>
</dbReference>
<evidence type="ECO:0000313" key="17">
    <source>
        <dbReference type="Proteomes" id="UP000295443"/>
    </source>
</evidence>
<feature type="chain" id="PRO_5020571770" description="Type IV pilus biogenesis and competence protein PilQ" evidence="14">
    <location>
        <begin position="28"/>
        <end position="723"/>
    </location>
</feature>
<feature type="signal peptide" evidence="14">
    <location>
        <begin position="1"/>
        <end position="27"/>
    </location>
</feature>
<feature type="domain" description="Secretin/TonB short N-terminal" evidence="15">
    <location>
        <begin position="296"/>
        <end position="344"/>
    </location>
</feature>
<dbReference type="Gene3D" id="3.30.1370.120">
    <property type="match status" value="1"/>
</dbReference>
<evidence type="ECO:0000256" key="3">
    <source>
        <dbReference type="ARBA" id="ARBA00014124"/>
    </source>
</evidence>
<keyword evidence="8" id="KW-0998">Cell outer membrane</keyword>
<keyword evidence="9" id="KW-0178">Competence</keyword>
<dbReference type="GO" id="GO:0030420">
    <property type="term" value="P:establishment of competence for transformation"/>
    <property type="evidence" value="ECO:0007669"/>
    <property type="project" value="UniProtKB-KW"/>
</dbReference>
<dbReference type="NCBIfam" id="TIGR02515">
    <property type="entry name" value="IV_pilus_PilQ"/>
    <property type="match status" value="1"/>
</dbReference>
<comment type="subcellular location">
    <subcellularLocation>
        <location evidence="1 12">Cell outer membrane</location>
    </subcellularLocation>
</comment>
<dbReference type="PANTHER" id="PTHR30604:SF1">
    <property type="entry name" value="DNA UTILIZATION PROTEIN HOFQ"/>
    <property type="match status" value="1"/>
</dbReference>
<evidence type="ECO:0000259" key="15">
    <source>
        <dbReference type="SMART" id="SM00965"/>
    </source>
</evidence>
<dbReference type="InterPro" id="IPR005644">
    <property type="entry name" value="NolW-like"/>
</dbReference>
<comment type="similarity">
    <text evidence="2">Belongs to the bacterial secretin family. PilQ subfamily.</text>
</comment>
<dbReference type="PRINTS" id="PR00811">
    <property type="entry name" value="BCTERIALGSPD"/>
</dbReference>
<evidence type="ECO:0000256" key="6">
    <source>
        <dbReference type="ARBA" id="ARBA00022927"/>
    </source>
</evidence>
<dbReference type="AlphaFoldDB" id="A0A4R1BJ49"/>
<organism evidence="16 17">
    <name type="scientific">Parasulfuritortus cantonensis</name>
    <dbReference type="NCBI Taxonomy" id="2528202"/>
    <lineage>
        <taxon>Bacteria</taxon>
        <taxon>Pseudomonadati</taxon>
        <taxon>Pseudomonadota</taxon>
        <taxon>Betaproteobacteria</taxon>
        <taxon>Nitrosomonadales</taxon>
        <taxon>Thiobacillaceae</taxon>
        <taxon>Parasulfuritortus</taxon>
    </lineage>
</organism>